<dbReference type="EMBL" id="LS997619">
    <property type="protein sequence ID" value="SYZ65278.1"/>
    <property type="molecule type" value="Genomic_DNA"/>
</dbReference>
<gene>
    <name evidence="1" type="ORF">LBRM2904_20.3180</name>
    <name evidence="2" type="ORF">LBRM2904_20.3210</name>
    <name evidence="3" type="ORF">LBRM2904_20.3240</name>
</gene>
<organism evidence="2 4">
    <name type="scientific">Leishmania braziliensis MHOM/BR/75/M2904</name>
    <dbReference type="NCBI Taxonomy" id="420245"/>
    <lineage>
        <taxon>Eukaryota</taxon>
        <taxon>Discoba</taxon>
        <taxon>Euglenozoa</taxon>
        <taxon>Kinetoplastea</taxon>
        <taxon>Metakinetoplastina</taxon>
        <taxon>Trypanosomatida</taxon>
        <taxon>Trypanosomatidae</taxon>
        <taxon>Leishmaniinae</taxon>
        <taxon>Leishmania</taxon>
        <taxon>Leishmania braziliensis species complex</taxon>
    </lineage>
</organism>
<dbReference type="EMBL" id="LS997619">
    <property type="protein sequence ID" value="SYZ65284.1"/>
    <property type="molecule type" value="Genomic_DNA"/>
</dbReference>
<protein>
    <submittedName>
        <fullName evidence="2">Hypothetical_protein</fullName>
    </submittedName>
</protein>
<evidence type="ECO:0000313" key="3">
    <source>
        <dbReference type="EMBL" id="SYZ65284.1"/>
    </source>
</evidence>
<accession>A0A3P3Z4Y2</accession>
<proteinExistence type="predicted"/>
<sequence length="73" mass="8000">MRQLQATCVSRPELRAALQQLSACPYDAGQHNGVDAAALHSTALVDIVLYDPVAGAWRFRSELFHTASQCCRL</sequence>
<dbReference type="PANTHER" id="PTHR34157:SF2">
    <property type="entry name" value="TUZIN"/>
    <property type="match status" value="1"/>
</dbReference>
<dbReference type="AlphaFoldDB" id="A0A3P3Z4Y2"/>
<dbReference type="EMBL" id="LS997619">
    <property type="protein sequence ID" value="SYZ65281.1"/>
    <property type="molecule type" value="Genomic_DNA"/>
</dbReference>
<dbReference type="PANTHER" id="PTHR34157">
    <property type="entry name" value="TUZIN"/>
    <property type="match status" value="1"/>
</dbReference>
<evidence type="ECO:0000313" key="2">
    <source>
        <dbReference type="EMBL" id="SYZ65281.1"/>
    </source>
</evidence>
<name>A0A3P3Z4Y2_LEIBR</name>
<reference evidence="2 4" key="1">
    <citation type="submission" date="2018-09" db="EMBL/GenBank/DDBJ databases">
        <authorList>
            <person name="Peiro R."/>
            <person name="Begona"/>
            <person name="Cbmso G."/>
            <person name="Lopez M."/>
            <person name="Gonzalez S."/>
        </authorList>
    </citation>
    <scope>NUCLEOTIDE SEQUENCE [LARGE SCALE GENOMIC DNA]</scope>
</reference>
<dbReference type="Proteomes" id="UP000319462">
    <property type="component" value="Chromosome 20"/>
</dbReference>
<evidence type="ECO:0000313" key="1">
    <source>
        <dbReference type="EMBL" id="SYZ65278.1"/>
    </source>
</evidence>
<evidence type="ECO:0000313" key="4">
    <source>
        <dbReference type="Proteomes" id="UP000319462"/>
    </source>
</evidence>